<keyword evidence="3" id="KW-1185">Reference proteome</keyword>
<name>A0A0D2NMV9_HYPSF</name>
<protein>
    <submittedName>
        <fullName evidence="2">Uncharacterized protein</fullName>
    </submittedName>
</protein>
<sequence>MSRRAIAPSRARAIPSPRQITVHCSAPHRDAHSQRASPIPAGFHRVLGPRAILVRRHLTDAPAKAGRARYGPPRVCMRGSHPARVPTRAAKPRSQPDDVSPTAQGISAPPAGALHLPTPAGTAPPTVQRNAPPRLLAGRTAAPPRVLTSRTTPHLGTSMRSAAQPSQHRTPPIPSMTHASSFLPSLLRTSITLAIAMHGYPTATQPQHTISACLGADRGEASRSHQRHRHRHRTPTHGPPQLAHAPPKLLRAFSEPEKRSRGANKRPIRCTYSPRTAARQYSPNDEIPRD</sequence>
<proteinExistence type="predicted"/>
<evidence type="ECO:0000313" key="2">
    <source>
        <dbReference type="EMBL" id="KJA18081.1"/>
    </source>
</evidence>
<feature type="region of interest" description="Disordered" evidence="1">
    <location>
        <begin position="64"/>
        <end position="171"/>
    </location>
</feature>
<accession>A0A0D2NMV9</accession>
<dbReference type="Proteomes" id="UP000054270">
    <property type="component" value="Unassembled WGS sequence"/>
</dbReference>
<reference evidence="3" key="1">
    <citation type="submission" date="2014-04" db="EMBL/GenBank/DDBJ databases">
        <title>Evolutionary Origins and Diversification of the Mycorrhizal Mutualists.</title>
        <authorList>
            <consortium name="DOE Joint Genome Institute"/>
            <consortium name="Mycorrhizal Genomics Consortium"/>
            <person name="Kohler A."/>
            <person name="Kuo A."/>
            <person name="Nagy L.G."/>
            <person name="Floudas D."/>
            <person name="Copeland A."/>
            <person name="Barry K.W."/>
            <person name="Cichocki N."/>
            <person name="Veneault-Fourrey C."/>
            <person name="LaButti K."/>
            <person name="Lindquist E.A."/>
            <person name="Lipzen A."/>
            <person name="Lundell T."/>
            <person name="Morin E."/>
            <person name="Murat C."/>
            <person name="Riley R."/>
            <person name="Ohm R."/>
            <person name="Sun H."/>
            <person name="Tunlid A."/>
            <person name="Henrissat B."/>
            <person name="Grigoriev I.V."/>
            <person name="Hibbett D.S."/>
            <person name="Martin F."/>
        </authorList>
    </citation>
    <scope>NUCLEOTIDE SEQUENCE [LARGE SCALE GENOMIC DNA]</scope>
    <source>
        <strain evidence="3">FD-334 SS-4</strain>
    </source>
</reference>
<evidence type="ECO:0000313" key="3">
    <source>
        <dbReference type="Proteomes" id="UP000054270"/>
    </source>
</evidence>
<feature type="compositionally biased region" description="Polar residues" evidence="1">
    <location>
        <begin position="148"/>
        <end position="169"/>
    </location>
</feature>
<dbReference type="AlphaFoldDB" id="A0A0D2NMV9"/>
<feature type="region of interest" description="Disordered" evidence="1">
    <location>
        <begin position="218"/>
        <end position="290"/>
    </location>
</feature>
<gene>
    <name evidence="2" type="ORF">HYPSUDRAFT_205689</name>
</gene>
<evidence type="ECO:0000256" key="1">
    <source>
        <dbReference type="SAM" id="MobiDB-lite"/>
    </source>
</evidence>
<feature type="compositionally biased region" description="Basic residues" evidence="1">
    <location>
        <begin position="224"/>
        <end position="235"/>
    </location>
</feature>
<organism evidence="2 3">
    <name type="scientific">Hypholoma sublateritium (strain FD-334 SS-4)</name>
    <dbReference type="NCBI Taxonomy" id="945553"/>
    <lineage>
        <taxon>Eukaryota</taxon>
        <taxon>Fungi</taxon>
        <taxon>Dikarya</taxon>
        <taxon>Basidiomycota</taxon>
        <taxon>Agaricomycotina</taxon>
        <taxon>Agaricomycetes</taxon>
        <taxon>Agaricomycetidae</taxon>
        <taxon>Agaricales</taxon>
        <taxon>Agaricineae</taxon>
        <taxon>Strophariaceae</taxon>
        <taxon>Hypholoma</taxon>
    </lineage>
</organism>
<dbReference type="EMBL" id="KN817594">
    <property type="protein sequence ID" value="KJA18081.1"/>
    <property type="molecule type" value="Genomic_DNA"/>
</dbReference>